<keyword evidence="4" id="KW-0808">Transferase</keyword>
<dbReference type="EMBL" id="RQTJ01000001">
    <property type="protein sequence ID" value="RRA96952.1"/>
    <property type="molecule type" value="Genomic_DNA"/>
</dbReference>
<dbReference type="EC" id="2.7.13.3" evidence="2"/>
<dbReference type="Gene3D" id="3.30.565.10">
    <property type="entry name" value="Histidine kinase-like ATPase, C-terminal domain"/>
    <property type="match status" value="1"/>
</dbReference>
<feature type="domain" description="Histidine kinase" evidence="7">
    <location>
        <begin position="320"/>
        <end position="539"/>
    </location>
</feature>
<dbReference type="InterPro" id="IPR036890">
    <property type="entry name" value="HATPase_C_sf"/>
</dbReference>
<protein>
    <recommendedName>
        <fullName evidence="2">histidine kinase</fullName>
        <ecNumber evidence="2">2.7.13.3</ecNumber>
    </recommendedName>
</protein>
<dbReference type="PANTHER" id="PTHR43547">
    <property type="entry name" value="TWO-COMPONENT HISTIDINE KINASE"/>
    <property type="match status" value="1"/>
</dbReference>
<name>A0A3P1B889_9FLAO</name>
<sequence length="539" mass="62210">MNRYRFQFLVVLMSLALLGITLIQLYWISTTYENKDDQFQHLANQTIGKVADRIKEKERYEFDKKLYEYRTKTGKVPDKTTIKEIFYIEKDNRTNEEIVYSSIISVENLADFNVGKTFIDSASGYKKDYKNYVSSRKTEVYHGKKNITDGLETQHRSLNNQTQPDLVIEKKGTLSDLEDRIGNEWTYNDIVSVYPIEDRLDNKVLSNLLKQELNINKVSTDFEYAVFNNGLATTIKSGNFIYNEKNTYAVPILTDIENNSKYQLYVSFPQKSKFIVSDLLPFILISLLFTVVIIAAYYSAIRQLITQRQISEIKNDFINNMTHEFKTPIATINLALDAIKNPKIINDEEKVLRYAQMIRDENKRMHAQIENILRISKLEKKELDIPKEKIELTDVLEAAIDHVSLLIEDRKGTLNMHFNTTRDTVLINPTHFTSVFVNILDNAIKYSPSAPIIDIYTENVKDTIIVKIKDKGSGMSKTATKKIFDKFYREHTGDLHNVKGHGLGLAYVKQIVDDHNAQVYVESEKGKGSTFIIKIPLIN</sequence>
<proteinExistence type="predicted"/>
<dbReference type="Proteomes" id="UP000268372">
    <property type="component" value="Unassembled WGS sequence"/>
</dbReference>
<dbReference type="Pfam" id="PF02518">
    <property type="entry name" value="HATPase_c"/>
    <property type="match status" value="1"/>
</dbReference>
<dbReference type="RefSeq" id="WP_124897887.1">
    <property type="nucleotide sequence ID" value="NZ_RQTJ01000001.1"/>
</dbReference>
<evidence type="ECO:0000313" key="9">
    <source>
        <dbReference type="Proteomes" id="UP000268372"/>
    </source>
</evidence>
<organism evidence="8 9">
    <name type="scientific">Paenimyroides viscosum</name>
    <dbReference type="NCBI Taxonomy" id="2488729"/>
    <lineage>
        <taxon>Bacteria</taxon>
        <taxon>Pseudomonadati</taxon>
        <taxon>Bacteroidota</taxon>
        <taxon>Flavobacteriia</taxon>
        <taxon>Flavobacteriales</taxon>
        <taxon>Flavobacteriaceae</taxon>
        <taxon>Paenimyroides</taxon>
    </lineage>
</organism>
<dbReference type="OrthoDB" id="1933776at2"/>
<evidence type="ECO:0000313" key="8">
    <source>
        <dbReference type="EMBL" id="RRA96952.1"/>
    </source>
</evidence>
<keyword evidence="5 8" id="KW-0418">Kinase</keyword>
<accession>A0A3P1B889</accession>
<dbReference type="InterPro" id="IPR004358">
    <property type="entry name" value="Sig_transdc_His_kin-like_C"/>
</dbReference>
<dbReference type="InterPro" id="IPR036097">
    <property type="entry name" value="HisK_dim/P_sf"/>
</dbReference>
<dbReference type="PROSITE" id="PS50109">
    <property type="entry name" value="HIS_KIN"/>
    <property type="match status" value="1"/>
</dbReference>
<dbReference type="SUPFAM" id="SSF47384">
    <property type="entry name" value="Homodimeric domain of signal transducing histidine kinase"/>
    <property type="match status" value="1"/>
</dbReference>
<dbReference type="CDD" id="cd00082">
    <property type="entry name" value="HisKA"/>
    <property type="match status" value="1"/>
</dbReference>
<reference evidence="8 9" key="1">
    <citation type="submission" date="2018-11" db="EMBL/GenBank/DDBJ databases">
        <title>Flavobacterium sp. nov., YIM 102796 draft genome.</title>
        <authorList>
            <person name="Li G."/>
            <person name="Jiang Y."/>
        </authorList>
    </citation>
    <scope>NUCLEOTIDE SEQUENCE [LARGE SCALE GENOMIC DNA]</scope>
    <source>
        <strain evidence="8 9">YIM 102796</strain>
    </source>
</reference>
<keyword evidence="9" id="KW-1185">Reference proteome</keyword>
<keyword evidence="3" id="KW-0597">Phosphoprotein</keyword>
<evidence type="ECO:0000256" key="2">
    <source>
        <dbReference type="ARBA" id="ARBA00012438"/>
    </source>
</evidence>
<dbReference type="SMART" id="SM00388">
    <property type="entry name" value="HisKA"/>
    <property type="match status" value="1"/>
</dbReference>
<dbReference type="Pfam" id="PF00512">
    <property type="entry name" value="HisKA"/>
    <property type="match status" value="1"/>
</dbReference>
<dbReference type="SMART" id="SM00387">
    <property type="entry name" value="HATPase_c"/>
    <property type="match status" value="1"/>
</dbReference>
<evidence type="ECO:0000256" key="6">
    <source>
        <dbReference type="SAM" id="Phobius"/>
    </source>
</evidence>
<dbReference type="PANTHER" id="PTHR43547:SF2">
    <property type="entry name" value="HYBRID SIGNAL TRANSDUCTION HISTIDINE KINASE C"/>
    <property type="match status" value="1"/>
</dbReference>
<evidence type="ECO:0000256" key="5">
    <source>
        <dbReference type="ARBA" id="ARBA00022777"/>
    </source>
</evidence>
<dbReference type="InterPro" id="IPR003661">
    <property type="entry name" value="HisK_dim/P_dom"/>
</dbReference>
<evidence type="ECO:0000259" key="7">
    <source>
        <dbReference type="PROSITE" id="PS50109"/>
    </source>
</evidence>
<dbReference type="InterPro" id="IPR005467">
    <property type="entry name" value="His_kinase_dom"/>
</dbReference>
<dbReference type="AlphaFoldDB" id="A0A3P1B889"/>
<evidence type="ECO:0000256" key="3">
    <source>
        <dbReference type="ARBA" id="ARBA00022553"/>
    </source>
</evidence>
<keyword evidence="6" id="KW-1133">Transmembrane helix</keyword>
<dbReference type="GO" id="GO:0000155">
    <property type="term" value="F:phosphorelay sensor kinase activity"/>
    <property type="evidence" value="ECO:0007669"/>
    <property type="project" value="InterPro"/>
</dbReference>
<evidence type="ECO:0000256" key="1">
    <source>
        <dbReference type="ARBA" id="ARBA00000085"/>
    </source>
</evidence>
<gene>
    <name evidence="8" type="ORF">EG242_00040</name>
</gene>
<comment type="caution">
    <text evidence="8">The sequence shown here is derived from an EMBL/GenBank/DDBJ whole genome shotgun (WGS) entry which is preliminary data.</text>
</comment>
<dbReference type="SUPFAM" id="SSF55874">
    <property type="entry name" value="ATPase domain of HSP90 chaperone/DNA topoisomerase II/histidine kinase"/>
    <property type="match status" value="1"/>
</dbReference>
<feature type="transmembrane region" description="Helical" evidence="6">
    <location>
        <begin position="279"/>
        <end position="300"/>
    </location>
</feature>
<evidence type="ECO:0000256" key="4">
    <source>
        <dbReference type="ARBA" id="ARBA00022679"/>
    </source>
</evidence>
<feature type="transmembrane region" description="Helical" evidence="6">
    <location>
        <begin position="6"/>
        <end position="28"/>
    </location>
</feature>
<keyword evidence="6" id="KW-0472">Membrane</keyword>
<dbReference type="FunFam" id="3.30.565.10:FF:000006">
    <property type="entry name" value="Sensor histidine kinase WalK"/>
    <property type="match status" value="1"/>
</dbReference>
<keyword evidence="6" id="KW-0812">Transmembrane</keyword>
<dbReference type="InterPro" id="IPR003594">
    <property type="entry name" value="HATPase_dom"/>
</dbReference>
<dbReference type="Gene3D" id="1.10.287.130">
    <property type="match status" value="1"/>
</dbReference>
<comment type="catalytic activity">
    <reaction evidence="1">
        <text>ATP + protein L-histidine = ADP + protein N-phospho-L-histidine.</text>
        <dbReference type="EC" id="2.7.13.3"/>
    </reaction>
</comment>
<dbReference type="PRINTS" id="PR00344">
    <property type="entry name" value="BCTRLSENSOR"/>
</dbReference>